<dbReference type="Pfam" id="PF16343">
    <property type="entry name" value="DUF4973"/>
    <property type="match status" value="1"/>
</dbReference>
<dbReference type="Gene3D" id="2.40.128.440">
    <property type="entry name" value="Uncharacterised protein PF14274, DUF4361"/>
    <property type="match status" value="1"/>
</dbReference>
<dbReference type="EMBL" id="AP022660">
    <property type="protein sequence ID" value="BCA48095.1"/>
    <property type="molecule type" value="Genomic_DNA"/>
</dbReference>
<gene>
    <name evidence="1" type="ORF">BatF92_00370</name>
</gene>
<dbReference type="Proteomes" id="UP000500882">
    <property type="component" value="Chromosome"/>
</dbReference>
<dbReference type="Pfam" id="PF14274">
    <property type="entry name" value="BT_3044-like_C"/>
    <property type="match status" value="1"/>
</dbReference>
<dbReference type="InterPro" id="IPR025371">
    <property type="entry name" value="BT_3044-like_C"/>
</dbReference>
<sequence>MINSKHKDLYMKKIYTLAALAAMTMLGTSCNSEWEDEQYEHYISFSSQLDSKGVTNIYVPYSRHDAEGNYAEGGEGRSNYQLPILVSGSTDNPSNVTVHVAHDADTLNILNYARYATRTELYYEDMGAEGLAYASYPESLQIKAGENKGLLDLKFDFRNIDMSEKWVLPLQIVDDASYNYVAHPRKDYAKAILRIFPFNDYSGDYSGTGITNKVVTGYDGDGKPIETAESITKSSIRGYVIDEQTIFTYAGIVDEDYTDRRKYKIKFAFNGETNGSVTISCDNAEEIGFELNKDVTPSFRISSSMDDAKPYLEHRYVIINNVDYYFNYIPVEGTIIRYHVKGTLTLSRDINTQIPDEDQAIEW</sequence>
<reference evidence="1 2" key="1">
    <citation type="submission" date="2020-02" db="EMBL/GenBank/DDBJ databases">
        <title>Whole-genome sequencing and comparative analysis of the genomes of Bacteroides thetaiotaomicron and Escherichia coli isolated from a healthy resident in Vietnam.</title>
        <authorList>
            <person name="Mohsin M."/>
            <person name="Tanaka K."/>
            <person name="Kawahara R."/>
            <person name="Kondo S."/>
            <person name="Noguchi H."/>
            <person name="Motooka D."/>
            <person name="Nakamura S."/>
            <person name="Khong D.T."/>
            <person name="Nguyen T.N."/>
            <person name="Tran H.T."/>
            <person name="Yamamoto Y."/>
        </authorList>
    </citation>
    <scope>NUCLEOTIDE SEQUENCE [LARGE SCALE GENOMIC DNA]</scope>
    <source>
        <strain evidence="1 2">F9-2</strain>
    </source>
</reference>
<dbReference type="AlphaFoldDB" id="A0A139KDZ6"/>
<name>A0A139KDZ6_BACT4</name>
<dbReference type="PROSITE" id="PS51257">
    <property type="entry name" value="PROKAR_LIPOPROTEIN"/>
    <property type="match status" value="1"/>
</dbReference>
<accession>A0A139KDZ6</accession>
<proteinExistence type="predicted"/>
<organism evidence="1 2">
    <name type="scientific">Bacteroides thetaiotaomicron</name>
    <dbReference type="NCBI Taxonomy" id="818"/>
    <lineage>
        <taxon>Bacteria</taxon>
        <taxon>Pseudomonadati</taxon>
        <taxon>Bacteroidota</taxon>
        <taxon>Bacteroidia</taxon>
        <taxon>Bacteroidales</taxon>
        <taxon>Bacteroidaceae</taxon>
        <taxon>Bacteroides</taxon>
    </lineage>
</organism>
<dbReference type="Gene3D" id="2.60.40.1740">
    <property type="entry name" value="hypothetical protein (bacova_03559)"/>
    <property type="match status" value="1"/>
</dbReference>
<dbReference type="InterPro" id="IPR032509">
    <property type="entry name" value="DUF4973"/>
</dbReference>
<evidence type="ECO:0000313" key="1">
    <source>
        <dbReference type="EMBL" id="BCA48095.1"/>
    </source>
</evidence>
<protein>
    <submittedName>
        <fullName evidence="1">Uncharacterized protein</fullName>
    </submittedName>
</protein>
<evidence type="ECO:0000313" key="2">
    <source>
        <dbReference type="Proteomes" id="UP000500882"/>
    </source>
</evidence>